<dbReference type="Proteomes" id="UP001062846">
    <property type="component" value="Chromosome 2"/>
</dbReference>
<evidence type="ECO:0000313" key="2">
    <source>
        <dbReference type="Proteomes" id="UP001062846"/>
    </source>
</evidence>
<keyword evidence="2" id="KW-1185">Reference proteome</keyword>
<dbReference type="EMBL" id="CM046389">
    <property type="protein sequence ID" value="KAI8569183.1"/>
    <property type="molecule type" value="Genomic_DNA"/>
</dbReference>
<reference evidence="1" key="1">
    <citation type="submission" date="2022-02" db="EMBL/GenBank/DDBJ databases">
        <title>Plant Genome Project.</title>
        <authorList>
            <person name="Zhang R.-G."/>
        </authorList>
    </citation>
    <scope>NUCLEOTIDE SEQUENCE</scope>
    <source>
        <strain evidence="1">AT1</strain>
    </source>
</reference>
<gene>
    <name evidence="1" type="ORF">RHMOL_Rhmol02G0258900</name>
</gene>
<organism evidence="1 2">
    <name type="scientific">Rhododendron molle</name>
    <name type="common">Chinese azalea</name>
    <name type="synonym">Azalea mollis</name>
    <dbReference type="NCBI Taxonomy" id="49168"/>
    <lineage>
        <taxon>Eukaryota</taxon>
        <taxon>Viridiplantae</taxon>
        <taxon>Streptophyta</taxon>
        <taxon>Embryophyta</taxon>
        <taxon>Tracheophyta</taxon>
        <taxon>Spermatophyta</taxon>
        <taxon>Magnoliopsida</taxon>
        <taxon>eudicotyledons</taxon>
        <taxon>Gunneridae</taxon>
        <taxon>Pentapetalae</taxon>
        <taxon>asterids</taxon>
        <taxon>Ericales</taxon>
        <taxon>Ericaceae</taxon>
        <taxon>Ericoideae</taxon>
        <taxon>Rhodoreae</taxon>
        <taxon>Rhododendron</taxon>
    </lineage>
</organism>
<proteinExistence type="predicted"/>
<sequence>MISDQIDFLYTCSPQRVLQRERFRSLERDRSGPPRSGQHVKGGHQVPSPYQCYEFRSILADTY</sequence>
<evidence type="ECO:0000313" key="1">
    <source>
        <dbReference type="EMBL" id="KAI8569183.1"/>
    </source>
</evidence>
<accession>A0ACC0PXB4</accession>
<name>A0ACC0PXB4_RHOML</name>
<protein>
    <submittedName>
        <fullName evidence="1">Uncharacterized protein</fullName>
    </submittedName>
</protein>
<comment type="caution">
    <text evidence="1">The sequence shown here is derived from an EMBL/GenBank/DDBJ whole genome shotgun (WGS) entry which is preliminary data.</text>
</comment>